<feature type="region of interest" description="Disordered" evidence="2">
    <location>
        <begin position="743"/>
        <end position="775"/>
    </location>
</feature>
<gene>
    <name evidence="4" type="ORF">PFMC_05007</name>
</gene>
<name>A0A024X2T7_PLAFC</name>
<reference evidence="4 5" key="2">
    <citation type="submission" date="2013-02" db="EMBL/GenBank/DDBJ databases">
        <title>The Genome Sequence of Plasmodium falciparum CAMP/Malaysia.</title>
        <authorList>
            <consortium name="The Broad Institute Genome Sequencing Platform"/>
            <consortium name="The Broad Institute Genome Sequencing Center for Infectious Disease"/>
            <person name="Neafsey D."/>
            <person name="Cheeseman I."/>
            <person name="Volkman S."/>
            <person name="Adams J."/>
            <person name="Walker B."/>
            <person name="Young S.K."/>
            <person name="Zeng Q."/>
            <person name="Gargeya S."/>
            <person name="Fitzgerald M."/>
            <person name="Haas B."/>
            <person name="Abouelleil A."/>
            <person name="Alvarado L."/>
            <person name="Arachchi H.M."/>
            <person name="Berlin A.M."/>
            <person name="Chapman S.B."/>
            <person name="Dewar J."/>
            <person name="Goldberg J."/>
            <person name="Griggs A."/>
            <person name="Gujja S."/>
            <person name="Hansen M."/>
            <person name="Howarth C."/>
            <person name="Imamovic A."/>
            <person name="Larimer J."/>
            <person name="McCowan C."/>
            <person name="Murphy C."/>
            <person name="Neiman D."/>
            <person name="Pearson M."/>
            <person name="Priest M."/>
            <person name="Roberts A."/>
            <person name="Saif S."/>
            <person name="Shea T."/>
            <person name="Sisk P."/>
            <person name="Sykes S."/>
            <person name="Wortman J."/>
            <person name="Nusbaum C."/>
            <person name="Birren B."/>
        </authorList>
    </citation>
    <scope>NUCLEOTIDE SEQUENCE [LARGE SCALE GENOMIC DNA]</scope>
    <source>
        <strain evidence="4 5">CAMP/Malaysia</strain>
    </source>
</reference>
<sequence length="964" mass="114053">MYIYIYIQVPMKILFNNTFELFCLFVFVTWALFLNNNGILYPVHCLKSAGDTYVDTLRGSNFNNEFIDLLSTRDICNTIKNYITREQIKCAISYDVLNISNIINSLEKTLLRDHNIIINGKEDILKKYLNTFLTLYIKRQSEDVNNFIKKFSNSKLDVVINYRYYEEKFLSEYEEIDSLKKGFSNHISEIKDILNNISSSNNYKKKSGVIYFPDVKETLYSKIQILKEILCKLRNKVSFMYNINFALDEFKENFDKQVYNFKGKEGLNDFVRITSDITNPTSTFTNVVDINKFNVNTQMDEIQNGTLSKEHLNDFRRNIINLDVHIRDPSSFCVNQVENPTEMNINNPCNNNDGNNINCKDLVEEDAMLNHFSFLLHHLEKMTCILIFSLKNKISSARDDIQKDINKMESELINVSNEINRLDIVVDVPQHHILNYHNKNENKVFNLMNIKNEYYEYLGGHNKINNNFDDFDNTLMLLERKTNWIKDQNIMTYGDREDIHEAISSTLEMIDKLKDMYVTENFNLLITYENLYKEINLFLYNKQYNISEEAYIYAWNSLENFKGKKLLTEGIDRLLGSVMSISYVIKYVKVANKHLNPQICFNLNKLSNAFMNIEEKLVLYRNQFYRLNHDITTLKLFKNNIEKLGYAYRDNMNKVHINMDTYNIATENLQHEIDNILENISDVLYEDMLINELKTMRATWKNFVYVKYDYFKQNNKLIEEFDENKLIIFPPQFGLMKQSEQTNIRNDNNNNNNNNNNNSNNNNNNNNNNKDNSVASLGSSILTKTSSPDNYLIGQNFIKSPYYNLLYEFATEKINCAKTPEERIKSFGEIYRTIDRVSSVIKENRKNLRSKYDNMRIEILKLIDYRKHTFEETKDVHKELIRLEGFILNTLDNLFAKRMTLSVQMKNSVEMLKGSLYKDKLPDYCKAVEMFIPKYFLTMTRWRNFLLEYRKIMPSRVISKFYST</sequence>
<dbReference type="AlphaFoldDB" id="A0A024X2T7"/>
<accession>A0A024X2T7</accession>
<feature type="transmembrane region" description="Helical" evidence="3">
    <location>
        <begin position="12"/>
        <end position="33"/>
    </location>
</feature>
<keyword evidence="3" id="KW-1133">Transmembrane helix</keyword>
<dbReference type="Proteomes" id="UP000030694">
    <property type="component" value="Unassembled WGS sequence"/>
</dbReference>
<evidence type="ECO:0000256" key="2">
    <source>
        <dbReference type="SAM" id="MobiDB-lite"/>
    </source>
</evidence>
<keyword evidence="1" id="KW-0175">Coiled coil</keyword>
<evidence type="ECO:0000256" key="1">
    <source>
        <dbReference type="SAM" id="Coils"/>
    </source>
</evidence>
<feature type="coiled-coil region" evidence="1">
    <location>
        <begin position="391"/>
        <end position="425"/>
    </location>
</feature>
<evidence type="ECO:0000313" key="4">
    <source>
        <dbReference type="EMBL" id="ETW59126.1"/>
    </source>
</evidence>
<proteinExistence type="predicted"/>
<evidence type="ECO:0000256" key="3">
    <source>
        <dbReference type="SAM" id="Phobius"/>
    </source>
</evidence>
<feature type="compositionally biased region" description="Low complexity" evidence="2">
    <location>
        <begin position="746"/>
        <end position="773"/>
    </location>
</feature>
<protein>
    <submittedName>
        <fullName evidence="4">Uncharacterized protein</fullName>
    </submittedName>
</protein>
<keyword evidence="3" id="KW-0472">Membrane</keyword>
<dbReference type="OrthoDB" id="392364at2759"/>
<feature type="non-terminal residue" evidence="4">
    <location>
        <position position="1"/>
    </location>
</feature>
<dbReference type="OMA" id="NIEKFGH"/>
<dbReference type="EMBL" id="KI927553">
    <property type="protein sequence ID" value="ETW59126.1"/>
    <property type="molecule type" value="Genomic_DNA"/>
</dbReference>
<keyword evidence="3" id="KW-0812">Transmembrane</keyword>
<reference evidence="4 5" key="1">
    <citation type="submission" date="2013-02" db="EMBL/GenBank/DDBJ databases">
        <title>The Genome Annotation of Plasmodium falciparum CAMP/Malaysia.</title>
        <authorList>
            <consortium name="The Broad Institute Genome Sequencing Platform"/>
            <consortium name="The Broad Institute Genome Sequencing Center for Infectious Disease"/>
            <person name="Neafsey D."/>
            <person name="Hoffman S."/>
            <person name="Volkman S."/>
            <person name="Rosenthal P."/>
            <person name="Walker B."/>
            <person name="Young S.K."/>
            <person name="Zeng Q."/>
            <person name="Gargeya S."/>
            <person name="Fitzgerald M."/>
            <person name="Haas B."/>
            <person name="Abouelleil A."/>
            <person name="Allen A.W."/>
            <person name="Alvarado L."/>
            <person name="Arachchi H.M."/>
            <person name="Berlin A.M."/>
            <person name="Chapman S.B."/>
            <person name="Gainer-Dewar J."/>
            <person name="Goldberg J."/>
            <person name="Griggs A."/>
            <person name="Gujja S."/>
            <person name="Hansen M."/>
            <person name="Howarth C."/>
            <person name="Imamovic A."/>
            <person name="Ireland A."/>
            <person name="Larimer J."/>
            <person name="McCowan C."/>
            <person name="Murphy C."/>
            <person name="Pearson M."/>
            <person name="Poon T.W."/>
            <person name="Priest M."/>
            <person name="Roberts A."/>
            <person name="Saif S."/>
            <person name="Shea T."/>
            <person name="Sisk P."/>
            <person name="Sykes S."/>
            <person name="Wortman J."/>
            <person name="Nusbaum C."/>
            <person name="Birren B."/>
        </authorList>
    </citation>
    <scope>NUCLEOTIDE SEQUENCE [LARGE SCALE GENOMIC DNA]</scope>
    <source>
        <strain evidence="4 5">CAMP/Malaysia</strain>
    </source>
</reference>
<evidence type="ECO:0000313" key="5">
    <source>
        <dbReference type="Proteomes" id="UP000030694"/>
    </source>
</evidence>
<organism evidence="4 5">
    <name type="scientific">Plasmodium falciparum (isolate Camp / Malaysia)</name>
    <dbReference type="NCBI Taxonomy" id="5835"/>
    <lineage>
        <taxon>Eukaryota</taxon>
        <taxon>Sar</taxon>
        <taxon>Alveolata</taxon>
        <taxon>Apicomplexa</taxon>
        <taxon>Aconoidasida</taxon>
        <taxon>Haemosporida</taxon>
        <taxon>Plasmodiidae</taxon>
        <taxon>Plasmodium</taxon>
        <taxon>Plasmodium (Laverania)</taxon>
    </lineage>
</organism>